<reference evidence="2 3" key="1">
    <citation type="submission" date="2023-03" db="EMBL/GenBank/DDBJ databases">
        <title>High-quality genome of Scylla paramamosain provides insights in environmental adaptation.</title>
        <authorList>
            <person name="Zhang L."/>
        </authorList>
    </citation>
    <scope>NUCLEOTIDE SEQUENCE [LARGE SCALE GENOMIC DNA]</scope>
    <source>
        <strain evidence="2">LZ_2023a</strain>
        <tissue evidence="2">Muscle</tissue>
    </source>
</reference>
<protein>
    <submittedName>
        <fullName evidence="2">Uncharacterized protein</fullName>
    </submittedName>
</protein>
<evidence type="ECO:0000313" key="2">
    <source>
        <dbReference type="EMBL" id="KAK8379868.1"/>
    </source>
</evidence>
<evidence type="ECO:0000256" key="1">
    <source>
        <dbReference type="SAM" id="MobiDB-lite"/>
    </source>
</evidence>
<sequence>MILSKDLQEILEGVHYFLAEALTRESLSGRAECLRRGLVLQLEALTGAYPTLRICPAPQGTPRGGGVAKGGSSSASLPVPPHGSAPRQVFRPPYHYHHHQHHLQQQQQWREQQQQQ</sequence>
<evidence type="ECO:0000313" key="3">
    <source>
        <dbReference type="Proteomes" id="UP001487740"/>
    </source>
</evidence>
<gene>
    <name evidence="2" type="ORF">O3P69_019697</name>
</gene>
<dbReference type="AlphaFoldDB" id="A0AAW0SXT3"/>
<proteinExistence type="predicted"/>
<comment type="caution">
    <text evidence="2">The sequence shown here is derived from an EMBL/GenBank/DDBJ whole genome shotgun (WGS) entry which is preliminary data.</text>
</comment>
<accession>A0AAW0SXT3</accession>
<organism evidence="2 3">
    <name type="scientific">Scylla paramamosain</name>
    <name type="common">Mud crab</name>
    <dbReference type="NCBI Taxonomy" id="85552"/>
    <lineage>
        <taxon>Eukaryota</taxon>
        <taxon>Metazoa</taxon>
        <taxon>Ecdysozoa</taxon>
        <taxon>Arthropoda</taxon>
        <taxon>Crustacea</taxon>
        <taxon>Multicrustacea</taxon>
        <taxon>Malacostraca</taxon>
        <taxon>Eumalacostraca</taxon>
        <taxon>Eucarida</taxon>
        <taxon>Decapoda</taxon>
        <taxon>Pleocyemata</taxon>
        <taxon>Brachyura</taxon>
        <taxon>Eubrachyura</taxon>
        <taxon>Portunoidea</taxon>
        <taxon>Portunidae</taxon>
        <taxon>Portuninae</taxon>
        <taxon>Scylla</taxon>
    </lineage>
</organism>
<name>A0AAW0SXT3_SCYPA</name>
<keyword evidence="3" id="KW-1185">Reference proteome</keyword>
<dbReference type="Proteomes" id="UP001487740">
    <property type="component" value="Unassembled WGS sequence"/>
</dbReference>
<feature type="compositionally biased region" description="Low complexity" evidence="1">
    <location>
        <begin position="103"/>
        <end position="116"/>
    </location>
</feature>
<dbReference type="EMBL" id="JARAKH010000043">
    <property type="protein sequence ID" value="KAK8379868.1"/>
    <property type="molecule type" value="Genomic_DNA"/>
</dbReference>
<feature type="region of interest" description="Disordered" evidence="1">
    <location>
        <begin position="56"/>
        <end position="116"/>
    </location>
</feature>